<accession>A0AAV8ZPA4</accession>
<sequence>MDTNTPENIEAVYTTLALLCVELASAETVIDLLQLLLGIQSLALNSTSLSIAQKFNLHAVVICLLVLVPNVVNIKPLQEYANQIVEQRKHEAMHLLPDLYSHYPTDSEVANKLPHLLVDQMAVCDYIKLGGLDPSRLQQTSPYGAGGPGIIIGSQRNSWIESGARGSIIELPVQEGDSATSSPGVQRKYPEEELTFESMKKILTEPPEIRKEAEAERRKQLSHTFRTATFSELVRRTQPKHDVLQNKLNEIFKSLSLNENRSPTEENKKSNIPTYEQNFPELFYY</sequence>
<protein>
    <recommendedName>
        <fullName evidence="3">EFR3-like protein</fullName>
    </recommendedName>
</protein>
<dbReference type="AlphaFoldDB" id="A0AAV8ZPA4"/>
<dbReference type="PANTHER" id="PTHR12444">
    <property type="entry name" value="PROTEIN EFR3 HOMOLOG CMP44E"/>
    <property type="match status" value="1"/>
</dbReference>
<dbReference type="Proteomes" id="UP001162156">
    <property type="component" value="Unassembled WGS sequence"/>
</dbReference>
<evidence type="ECO:0000313" key="2">
    <source>
        <dbReference type="Proteomes" id="UP001162156"/>
    </source>
</evidence>
<comment type="caution">
    <text evidence="1">The sequence shown here is derived from an EMBL/GenBank/DDBJ whole genome shotgun (WGS) entry which is preliminary data.</text>
</comment>
<evidence type="ECO:0008006" key="3">
    <source>
        <dbReference type="Google" id="ProtNLM"/>
    </source>
</evidence>
<dbReference type="PANTHER" id="PTHR12444:SF8">
    <property type="entry name" value="PROTEIN EFR3 HOMOLOG CMP44E"/>
    <property type="match status" value="1"/>
</dbReference>
<keyword evidence="2" id="KW-1185">Reference proteome</keyword>
<dbReference type="InterPro" id="IPR051851">
    <property type="entry name" value="EFR3_Homologs"/>
</dbReference>
<gene>
    <name evidence="1" type="ORF">NQ314_003812</name>
</gene>
<reference evidence="1" key="1">
    <citation type="journal article" date="2023" name="Insect Mol. Biol.">
        <title>Genome sequencing provides insights into the evolution of gene families encoding plant cell wall-degrading enzymes in longhorned beetles.</title>
        <authorList>
            <person name="Shin N.R."/>
            <person name="Okamura Y."/>
            <person name="Kirsch R."/>
            <person name="Pauchet Y."/>
        </authorList>
    </citation>
    <scope>NUCLEOTIDE SEQUENCE</scope>
    <source>
        <strain evidence="1">RBIC_L_NR</strain>
    </source>
</reference>
<name>A0AAV8ZPA4_9CUCU</name>
<organism evidence="1 2">
    <name type="scientific">Rhamnusium bicolor</name>
    <dbReference type="NCBI Taxonomy" id="1586634"/>
    <lineage>
        <taxon>Eukaryota</taxon>
        <taxon>Metazoa</taxon>
        <taxon>Ecdysozoa</taxon>
        <taxon>Arthropoda</taxon>
        <taxon>Hexapoda</taxon>
        <taxon>Insecta</taxon>
        <taxon>Pterygota</taxon>
        <taxon>Neoptera</taxon>
        <taxon>Endopterygota</taxon>
        <taxon>Coleoptera</taxon>
        <taxon>Polyphaga</taxon>
        <taxon>Cucujiformia</taxon>
        <taxon>Chrysomeloidea</taxon>
        <taxon>Cerambycidae</taxon>
        <taxon>Lepturinae</taxon>
        <taxon>Rhagiini</taxon>
        <taxon>Rhamnusium</taxon>
    </lineage>
</organism>
<dbReference type="EMBL" id="JANEYF010001112">
    <property type="protein sequence ID" value="KAJ8965964.1"/>
    <property type="molecule type" value="Genomic_DNA"/>
</dbReference>
<dbReference type="GO" id="GO:0072659">
    <property type="term" value="P:protein localization to plasma membrane"/>
    <property type="evidence" value="ECO:0007669"/>
    <property type="project" value="TreeGrafter"/>
</dbReference>
<proteinExistence type="predicted"/>
<evidence type="ECO:0000313" key="1">
    <source>
        <dbReference type="EMBL" id="KAJ8965964.1"/>
    </source>
</evidence>
<dbReference type="GO" id="GO:0005886">
    <property type="term" value="C:plasma membrane"/>
    <property type="evidence" value="ECO:0007669"/>
    <property type="project" value="TreeGrafter"/>
</dbReference>